<dbReference type="Gene3D" id="3.10.450.50">
    <property type="match status" value="1"/>
</dbReference>
<proteinExistence type="predicted"/>
<dbReference type="AlphaFoldDB" id="A0A644Y1M8"/>
<dbReference type="InterPro" id="IPR032710">
    <property type="entry name" value="NTF2-like_dom_sf"/>
</dbReference>
<dbReference type="SUPFAM" id="SSF54427">
    <property type="entry name" value="NTF2-like"/>
    <property type="match status" value="1"/>
</dbReference>
<accession>A0A644Y1M8</accession>
<gene>
    <name evidence="2" type="ORF">SDC9_68487</name>
</gene>
<feature type="domain" description="SnoaL-like" evidence="1">
    <location>
        <begin position="12"/>
        <end position="145"/>
    </location>
</feature>
<evidence type="ECO:0000259" key="1">
    <source>
        <dbReference type="Pfam" id="PF13577"/>
    </source>
</evidence>
<comment type="caution">
    <text evidence="2">The sequence shown here is derived from an EMBL/GenBank/DDBJ whole genome shotgun (WGS) entry which is preliminary data.</text>
</comment>
<evidence type="ECO:0000313" key="2">
    <source>
        <dbReference type="EMBL" id="MPM22037.1"/>
    </source>
</evidence>
<protein>
    <recommendedName>
        <fullName evidence="1">SnoaL-like domain-containing protein</fullName>
    </recommendedName>
</protein>
<dbReference type="CDD" id="cd00531">
    <property type="entry name" value="NTF2_like"/>
    <property type="match status" value="1"/>
</dbReference>
<name>A0A644Y1M8_9ZZZZ</name>
<dbReference type="InterPro" id="IPR037401">
    <property type="entry name" value="SnoaL-like"/>
</dbReference>
<dbReference type="Pfam" id="PF13577">
    <property type="entry name" value="SnoaL_4"/>
    <property type="match status" value="1"/>
</dbReference>
<dbReference type="EMBL" id="VSSQ01003722">
    <property type="protein sequence ID" value="MPM22037.1"/>
    <property type="molecule type" value="Genomic_DNA"/>
</dbReference>
<sequence length="186" mass="20885">MSKDLPSSQALQRLLDKDQIRDAICRYAQGVDRGNWDLVRSGYHADAFDAHGDYQGGVDGFIEWLRKRFDGVDNSMHFLGQSLIEFAGPDLALVETYFVSRRLRPATESERAALGPSDAIARAGWGRYVDRFERREGEWRVAHRTVVLEAISSSVAKGGVRTQGPLTWGDRNGNDRLDTLRAELFA</sequence>
<organism evidence="2">
    <name type="scientific">bioreactor metagenome</name>
    <dbReference type="NCBI Taxonomy" id="1076179"/>
    <lineage>
        <taxon>unclassified sequences</taxon>
        <taxon>metagenomes</taxon>
        <taxon>ecological metagenomes</taxon>
    </lineage>
</organism>
<reference evidence="2" key="1">
    <citation type="submission" date="2019-08" db="EMBL/GenBank/DDBJ databases">
        <authorList>
            <person name="Kucharzyk K."/>
            <person name="Murdoch R.W."/>
            <person name="Higgins S."/>
            <person name="Loffler F."/>
        </authorList>
    </citation>
    <scope>NUCLEOTIDE SEQUENCE</scope>
</reference>